<reference evidence="2 3" key="1">
    <citation type="journal article" date="2012" name="Genome Biol.">
        <title>Genome and low-iron response of an oceanic diatom adapted to chronic iron limitation.</title>
        <authorList>
            <person name="Lommer M."/>
            <person name="Specht M."/>
            <person name="Roy A.S."/>
            <person name="Kraemer L."/>
            <person name="Andreson R."/>
            <person name="Gutowska M.A."/>
            <person name="Wolf J."/>
            <person name="Bergner S.V."/>
            <person name="Schilhabel M.B."/>
            <person name="Klostermeier U.C."/>
            <person name="Beiko R.G."/>
            <person name="Rosenstiel P."/>
            <person name="Hippler M."/>
            <person name="Laroche J."/>
        </authorList>
    </citation>
    <scope>NUCLEOTIDE SEQUENCE [LARGE SCALE GENOMIC DNA]</scope>
    <source>
        <strain evidence="2 3">CCMP1005</strain>
    </source>
</reference>
<evidence type="ECO:0000256" key="1">
    <source>
        <dbReference type="SAM" id="MobiDB-lite"/>
    </source>
</evidence>
<accession>K0SZX6</accession>
<gene>
    <name evidence="2" type="ORF">THAOC_07593</name>
</gene>
<feature type="non-terminal residue" evidence="2">
    <location>
        <position position="108"/>
    </location>
</feature>
<comment type="caution">
    <text evidence="2">The sequence shown here is derived from an EMBL/GenBank/DDBJ whole genome shotgun (WGS) entry which is preliminary data.</text>
</comment>
<protein>
    <submittedName>
        <fullName evidence="2">Uncharacterized protein</fullName>
    </submittedName>
</protein>
<keyword evidence="3" id="KW-1185">Reference proteome</keyword>
<evidence type="ECO:0000313" key="2">
    <source>
        <dbReference type="EMBL" id="EJK71005.1"/>
    </source>
</evidence>
<name>K0SZX6_THAOC</name>
<evidence type="ECO:0000313" key="3">
    <source>
        <dbReference type="Proteomes" id="UP000266841"/>
    </source>
</evidence>
<dbReference type="Proteomes" id="UP000266841">
    <property type="component" value="Unassembled WGS sequence"/>
</dbReference>
<feature type="region of interest" description="Disordered" evidence="1">
    <location>
        <begin position="1"/>
        <end position="20"/>
    </location>
</feature>
<sequence length="108" mass="11211">MFASIVATTPSGARSTAATAATSPAGYECASRVHDTWLPRLIEKMNGDRNANALVPLRLLVSGNGTSSGGTAQADGGGHRDMPGLHLGTFEGRRIAFLGDSTVFYMAK</sequence>
<proteinExistence type="predicted"/>
<feature type="compositionally biased region" description="Low complexity" evidence="1">
    <location>
        <begin position="7"/>
        <end position="20"/>
    </location>
</feature>
<organism evidence="2 3">
    <name type="scientific">Thalassiosira oceanica</name>
    <name type="common">Marine diatom</name>
    <dbReference type="NCBI Taxonomy" id="159749"/>
    <lineage>
        <taxon>Eukaryota</taxon>
        <taxon>Sar</taxon>
        <taxon>Stramenopiles</taxon>
        <taxon>Ochrophyta</taxon>
        <taxon>Bacillariophyta</taxon>
        <taxon>Coscinodiscophyceae</taxon>
        <taxon>Thalassiosirophycidae</taxon>
        <taxon>Thalassiosirales</taxon>
        <taxon>Thalassiosiraceae</taxon>
        <taxon>Thalassiosira</taxon>
    </lineage>
</organism>
<dbReference type="AlphaFoldDB" id="K0SZX6"/>
<dbReference type="EMBL" id="AGNL01007764">
    <property type="protein sequence ID" value="EJK71005.1"/>
    <property type="molecule type" value="Genomic_DNA"/>
</dbReference>